<evidence type="ECO:0000256" key="4">
    <source>
        <dbReference type="ARBA" id="ARBA00022989"/>
    </source>
</evidence>
<dbReference type="AlphaFoldDB" id="A0A4S2DJF4"/>
<evidence type="ECO:0000313" key="8">
    <source>
        <dbReference type="Proteomes" id="UP000306888"/>
    </source>
</evidence>
<dbReference type="Proteomes" id="UP000306888">
    <property type="component" value="Unassembled WGS sequence"/>
</dbReference>
<dbReference type="CDD" id="cd16914">
    <property type="entry name" value="EcfT"/>
    <property type="match status" value="1"/>
</dbReference>
<evidence type="ECO:0000256" key="2">
    <source>
        <dbReference type="ARBA" id="ARBA00022475"/>
    </source>
</evidence>
<feature type="transmembrane region" description="Helical" evidence="6">
    <location>
        <begin position="43"/>
        <end position="61"/>
    </location>
</feature>
<dbReference type="RefSeq" id="WP_136006535.1">
    <property type="nucleotide sequence ID" value="NZ_SRYR01000003.1"/>
</dbReference>
<keyword evidence="3 6" id="KW-0812">Transmembrane</keyword>
<keyword evidence="5 6" id="KW-0472">Membrane</keyword>
<sequence length="285" mass="32252">MGIRTQKKFWSKEEDKRDYIVFPVLYKLNLEVILMKEKGFLNGLYPTTKLLMACTIALSAILFDNVIYSYGCFFICAVIAANCGVIKEYIKYGLASIGILAFFILIMQMFFYPGEGVIWSLGFLKLTEEGINFGLKMSSRIVAIGSSFVMFFRITDIKDFIFSLEKMGISSKASYIVLSTIQMVPLMKKQSEVIMDAQRSRGVETEGSIKNRVKAFLPVIGPLVISSIASTEERALTLQARGFSVKTKRTSLKNLEKSNSDKIMMALMILIILIIVAWRIRLWLL</sequence>
<dbReference type="Pfam" id="PF02361">
    <property type="entry name" value="CbiQ"/>
    <property type="match status" value="1"/>
</dbReference>
<gene>
    <name evidence="7" type="ORF">E5347_08850</name>
</gene>
<organism evidence="7 8">
    <name type="scientific">Clostridium sartagoforme</name>
    <dbReference type="NCBI Taxonomy" id="84031"/>
    <lineage>
        <taxon>Bacteria</taxon>
        <taxon>Bacillati</taxon>
        <taxon>Bacillota</taxon>
        <taxon>Clostridia</taxon>
        <taxon>Eubacteriales</taxon>
        <taxon>Clostridiaceae</taxon>
        <taxon>Clostridium</taxon>
    </lineage>
</organism>
<comment type="subcellular location">
    <subcellularLocation>
        <location evidence="1">Membrane</location>
        <topology evidence="1">Multi-pass membrane protein</topology>
    </subcellularLocation>
</comment>
<dbReference type="InterPro" id="IPR003339">
    <property type="entry name" value="ABC/ECF_trnsptr_transmembrane"/>
</dbReference>
<reference evidence="7 8" key="1">
    <citation type="submission" date="2019-04" db="EMBL/GenBank/DDBJ databases">
        <title>Microbes associate with the intestines of laboratory mice.</title>
        <authorList>
            <person name="Navarre W."/>
            <person name="Wong E."/>
            <person name="Huang K."/>
            <person name="Tropini C."/>
            <person name="Ng K."/>
            <person name="Yu B."/>
        </authorList>
    </citation>
    <scope>NUCLEOTIDE SEQUENCE [LARGE SCALE GENOMIC DNA]</scope>
    <source>
        <strain evidence="7 8">NM50_B9-20</strain>
    </source>
</reference>
<keyword evidence="2" id="KW-1003">Cell membrane</keyword>
<accession>A0A4S2DJF4</accession>
<feature type="transmembrane region" description="Helical" evidence="6">
    <location>
        <begin position="67"/>
        <end position="85"/>
    </location>
</feature>
<evidence type="ECO:0000256" key="3">
    <source>
        <dbReference type="ARBA" id="ARBA00022692"/>
    </source>
</evidence>
<dbReference type="GO" id="GO:0005886">
    <property type="term" value="C:plasma membrane"/>
    <property type="evidence" value="ECO:0007669"/>
    <property type="project" value="UniProtKB-ARBA"/>
</dbReference>
<dbReference type="InterPro" id="IPR051611">
    <property type="entry name" value="ECF_transporter_component"/>
</dbReference>
<keyword evidence="8" id="KW-1185">Reference proteome</keyword>
<evidence type="ECO:0000256" key="5">
    <source>
        <dbReference type="ARBA" id="ARBA00023136"/>
    </source>
</evidence>
<protein>
    <submittedName>
        <fullName evidence="7">Energy-coupling factor transporter transmembrane protein EcfT</fullName>
    </submittedName>
</protein>
<comment type="caution">
    <text evidence="7">The sequence shown here is derived from an EMBL/GenBank/DDBJ whole genome shotgun (WGS) entry which is preliminary data.</text>
</comment>
<dbReference type="PANTHER" id="PTHR34857">
    <property type="entry name" value="SLL0384 PROTEIN"/>
    <property type="match status" value="1"/>
</dbReference>
<keyword evidence="4 6" id="KW-1133">Transmembrane helix</keyword>
<evidence type="ECO:0000256" key="6">
    <source>
        <dbReference type="SAM" id="Phobius"/>
    </source>
</evidence>
<feature type="transmembrane region" description="Helical" evidence="6">
    <location>
        <begin position="92"/>
        <end position="111"/>
    </location>
</feature>
<evidence type="ECO:0000256" key="1">
    <source>
        <dbReference type="ARBA" id="ARBA00004141"/>
    </source>
</evidence>
<dbReference type="OrthoDB" id="166227at2"/>
<dbReference type="PANTHER" id="PTHR34857:SF2">
    <property type="entry name" value="SLL0384 PROTEIN"/>
    <property type="match status" value="1"/>
</dbReference>
<name>A0A4S2DJF4_9CLOT</name>
<evidence type="ECO:0000313" key="7">
    <source>
        <dbReference type="EMBL" id="TGY42319.1"/>
    </source>
</evidence>
<feature type="transmembrane region" description="Helical" evidence="6">
    <location>
        <begin position="263"/>
        <end position="284"/>
    </location>
</feature>
<proteinExistence type="predicted"/>
<feature type="transmembrane region" description="Helical" evidence="6">
    <location>
        <begin position="131"/>
        <end position="152"/>
    </location>
</feature>
<dbReference type="EMBL" id="SRYR01000003">
    <property type="protein sequence ID" value="TGY42319.1"/>
    <property type="molecule type" value="Genomic_DNA"/>
</dbReference>